<comment type="similarity">
    <text evidence="1">Belongs to the fasciclin-like AGP family.</text>
</comment>
<evidence type="ECO:0000256" key="1">
    <source>
        <dbReference type="ARBA" id="ARBA00007843"/>
    </source>
</evidence>
<organism evidence="2">
    <name type="scientific">Aegilops tauschii</name>
    <name type="common">Tausch's goatgrass</name>
    <name type="synonym">Aegilops squarrosa</name>
    <dbReference type="NCBI Taxonomy" id="37682"/>
    <lineage>
        <taxon>Eukaryota</taxon>
        <taxon>Viridiplantae</taxon>
        <taxon>Streptophyta</taxon>
        <taxon>Embryophyta</taxon>
        <taxon>Tracheophyta</taxon>
        <taxon>Spermatophyta</taxon>
        <taxon>Magnoliopsida</taxon>
        <taxon>Liliopsida</taxon>
        <taxon>Poales</taxon>
        <taxon>Poaceae</taxon>
        <taxon>BOP clade</taxon>
        <taxon>Pooideae</taxon>
        <taxon>Triticodae</taxon>
        <taxon>Triticeae</taxon>
        <taxon>Triticinae</taxon>
        <taxon>Aegilops</taxon>
    </lineage>
</organism>
<dbReference type="SUPFAM" id="SSF82153">
    <property type="entry name" value="FAS1 domain"/>
    <property type="match status" value="1"/>
</dbReference>
<dbReference type="OMA" id="GNETHHA"/>
<dbReference type="Pfam" id="PF02469">
    <property type="entry name" value="Fasciclin"/>
    <property type="match status" value="1"/>
</dbReference>
<accession>M8BT42</accession>
<dbReference type="SMART" id="SM00554">
    <property type="entry name" value="FAS1"/>
    <property type="match status" value="1"/>
</dbReference>
<sequence length="205" mass="21997">MGAPAYSAVLLLYLALVVGVATADGARPVERTIPSAAGCDGGVTAVVNRFGARVNSNSVLVALLNSQCTELVEKTLMLLTLEGARSCNNITIFAPWNDVFVRDLERFLLELRNLRSLQSLFLFHVLPAQHPAGSWSAASHHTLFGEEVKLTAGADGTMRVAHAAVTLQNTVHRPEGAIHGTERLLVPRTVPFNRHSSLVAISNLL</sequence>
<name>M8BT42_AEGTA</name>
<dbReference type="InterPro" id="IPR044654">
    <property type="entry name" value="FLA15/16/17/18"/>
</dbReference>
<proteinExistence type="inferred from homology"/>
<reference evidence="2" key="1">
    <citation type="submission" date="2015-06" db="UniProtKB">
        <authorList>
            <consortium name="EnsemblPlants"/>
        </authorList>
    </citation>
    <scope>IDENTIFICATION</scope>
</reference>
<dbReference type="PANTHER" id="PTHR32499">
    <property type="entry name" value="FASCICLIN-LIKE ARABINOGALACTAN PROTEIN 16"/>
    <property type="match status" value="1"/>
</dbReference>
<dbReference type="Gene3D" id="2.30.180.10">
    <property type="entry name" value="FAS1 domain"/>
    <property type="match status" value="1"/>
</dbReference>
<dbReference type="ExpressionAtlas" id="M8BT42">
    <property type="expression patterns" value="baseline"/>
</dbReference>
<dbReference type="InterPro" id="IPR000782">
    <property type="entry name" value="FAS1_domain"/>
</dbReference>
<evidence type="ECO:0000313" key="2">
    <source>
        <dbReference type="EnsemblPlants" id="EMT06107"/>
    </source>
</evidence>
<dbReference type="AlphaFoldDB" id="M8BT42"/>
<protein>
    <submittedName>
        <fullName evidence="2">Fasciclin-like arabinogalactan protein 16</fullName>
    </submittedName>
</protein>
<dbReference type="InterPro" id="IPR036378">
    <property type="entry name" value="FAS1_dom_sf"/>
</dbReference>
<dbReference type="PANTHER" id="PTHR32499:SF3">
    <property type="entry name" value="FASCICLIN-LIKE ARABINOGALACTAN PROTEIN 16"/>
    <property type="match status" value="1"/>
</dbReference>
<dbReference type="EnsemblPlants" id="EMT06107">
    <property type="protein sequence ID" value="EMT06107"/>
    <property type="gene ID" value="F775_33045"/>
</dbReference>
<dbReference type="PROSITE" id="PS50213">
    <property type="entry name" value="FAS1"/>
    <property type="match status" value="1"/>
</dbReference>